<dbReference type="InterPro" id="IPR001370">
    <property type="entry name" value="BIR_rpt"/>
</dbReference>
<dbReference type="GO" id="GO:0006915">
    <property type="term" value="P:apoptotic process"/>
    <property type="evidence" value="ECO:0007669"/>
    <property type="project" value="UniProtKB-KW"/>
</dbReference>
<evidence type="ECO:0000313" key="3">
    <source>
        <dbReference type="Proteomes" id="UP001195483"/>
    </source>
</evidence>
<name>A0AAE0S2G7_9BIVA</name>
<organism evidence="2 3">
    <name type="scientific">Potamilus streckersoni</name>
    <dbReference type="NCBI Taxonomy" id="2493646"/>
    <lineage>
        <taxon>Eukaryota</taxon>
        <taxon>Metazoa</taxon>
        <taxon>Spiralia</taxon>
        <taxon>Lophotrochozoa</taxon>
        <taxon>Mollusca</taxon>
        <taxon>Bivalvia</taxon>
        <taxon>Autobranchia</taxon>
        <taxon>Heteroconchia</taxon>
        <taxon>Palaeoheterodonta</taxon>
        <taxon>Unionida</taxon>
        <taxon>Unionoidea</taxon>
        <taxon>Unionidae</taxon>
        <taxon>Ambleminae</taxon>
        <taxon>Lampsilini</taxon>
        <taxon>Potamilus</taxon>
    </lineage>
</organism>
<dbReference type="PROSITE" id="PS50143">
    <property type="entry name" value="BIR_REPEAT_2"/>
    <property type="match status" value="1"/>
</dbReference>
<reference evidence="2" key="2">
    <citation type="journal article" date="2021" name="Genome Biol. Evol.">
        <title>Developing a high-quality reference genome for a parasitic bivalve with doubly uniparental inheritance (Bivalvia: Unionida).</title>
        <authorList>
            <person name="Smith C.H."/>
        </authorList>
    </citation>
    <scope>NUCLEOTIDE SEQUENCE</scope>
    <source>
        <strain evidence="2">CHS0354</strain>
        <tissue evidence="2">Mantle</tissue>
    </source>
</reference>
<dbReference type="SMART" id="SM00238">
    <property type="entry name" value="BIR"/>
    <property type="match status" value="1"/>
</dbReference>
<gene>
    <name evidence="2" type="ORF">CHS0354_012549</name>
</gene>
<dbReference type="Gene3D" id="1.10.1170.10">
    <property type="entry name" value="Inhibitor Of Apoptosis Protein (2mihbC-IAP-1), Chain A"/>
    <property type="match status" value="1"/>
</dbReference>
<evidence type="ECO:0000313" key="2">
    <source>
        <dbReference type="EMBL" id="KAK3584081.1"/>
    </source>
</evidence>
<dbReference type="FunFam" id="1.10.1170.10:FF:000003">
    <property type="entry name" value="E3 ubiquitin-protein ligase XIAP"/>
    <property type="match status" value="1"/>
</dbReference>
<protein>
    <recommendedName>
        <fullName evidence="4">Inhibitor of apoptosis protein</fullName>
    </recommendedName>
</protein>
<sequence>MFVRSLPDPIWRDALTSLPTTNNFMADDFRLPAGSRVRSPQYYTYKERLRTFQNWPRHLAQRPEELAWAGYYSLGKDDVVRCFACDGGLKNWEPEDDPWIEHARWFSSCDYLQFVKGEEFIRLVRLMDEESEEEV</sequence>
<dbReference type="GO" id="GO:0005737">
    <property type="term" value="C:cytoplasm"/>
    <property type="evidence" value="ECO:0007669"/>
    <property type="project" value="TreeGrafter"/>
</dbReference>
<dbReference type="PANTHER" id="PTHR10044">
    <property type="entry name" value="INHIBITOR OF APOPTOSIS"/>
    <property type="match status" value="1"/>
</dbReference>
<dbReference type="Proteomes" id="UP001195483">
    <property type="component" value="Unassembled WGS sequence"/>
</dbReference>
<dbReference type="GO" id="GO:0051726">
    <property type="term" value="P:regulation of cell cycle"/>
    <property type="evidence" value="ECO:0007669"/>
    <property type="project" value="TreeGrafter"/>
</dbReference>
<dbReference type="SUPFAM" id="SSF57924">
    <property type="entry name" value="Inhibitor of apoptosis (IAP) repeat"/>
    <property type="match status" value="1"/>
</dbReference>
<dbReference type="GO" id="GO:0005634">
    <property type="term" value="C:nucleus"/>
    <property type="evidence" value="ECO:0007669"/>
    <property type="project" value="TreeGrafter"/>
</dbReference>
<dbReference type="InterPro" id="IPR050784">
    <property type="entry name" value="IAP"/>
</dbReference>
<dbReference type="AlphaFoldDB" id="A0AAE0S2G7"/>
<reference evidence="2" key="3">
    <citation type="submission" date="2023-05" db="EMBL/GenBank/DDBJ databases">
        <authorList>
            <person name="Smith C.H."/>
        </authorList>
    </citation>
    <scope>NUCLEOTIDE SEQUENCE</scope>
    <source>
        <strain evidence="2">CHS0354</strain>
        <tissue evidence="2">Mantle</tissue>
    </source>
</reference>
<dbReference type="GO" id="GO:0031398">
    <property type="term" value="P:positive regulation of protein ubiquitination"/>
    <property type="evidence" value="ECO:0007669"/>
    <property type="project" value="TreeGrafter"/>
</dbReference>
<dbReference type="PANTHER" id="PTHR10044:SF139">
    <property type="entry name" value="DEATH-ASSOCIATED INHIBITOR OF APOPTOSIS 2"/>
    <property type="match status" value="1"/>
</dbReference>
<comment type="caution">
    <text evidence="2">The sequence shown here is derived from an EMBL/GenBank/DDBJ whole genome shotgun (WGS) entry which is preliminary data.</text>
</comment>
<keyword evidence="1" id="KW-0053">Apoptosis</keyword>
<evidence type="ECO:0000256" key="1">
    <source>
        <dbReference type="ARBA" id="ARBA00022703"/>
    </source>
</evidence>
<evidence type="ECO:0008006" key="4">
    <source>
        <dbReference type="Google" id="ProtNLM"/>
    </source>
</evidence>
<dbReference type="GO" id="GO:0061630">
    <property type="term" value="F:ubiquitin protein ligase activity"/>
    <property type="evidence" value="ECO:0007669"/>
    <property type="project" value="TreeGrafter"/>
</dbReference>
<accession>A0AAE0S2G7</accession>
<dbReference type="GO" id="GO:0043027">
    <property type="term" value="F:cysteine-type endopeptidase inhibitor activity involved in apoptotic process"/>
    <property type="evidence" value="ECO:0007669"/>
    <property type="project" value="TreeGrafter"/>
</dbReference>
<reference evidence="2" key="1">
    <citation type="journal article" date="2021" name="Genome Biol. Evol.">
        <title>A High-Quality Reference Genome for a Parasitic Bivalve with Doubly Uniparental Inheritance (Bivalvia: Unionida).</title>
        <authorList>
            <person name="Smith C.H."/>
        </authorList>
    </citation>
    <scope>NUCLEOTIDE SEQUENCE</scope>
    <source>
        <strain evidence="2">CHS0354</strain>
    </source>
</reference>
<dbReference type="Pfam" id="PF00653">
    <property type="entry name" value="BIR"/>
    <property type="match status" value="1"/>
</dbReference>
<proteinExistence type="predicted"/>
<dbReference type="EMBL" id="JAEAOA010000762">
    <property type="protein sequence ID" value="KAK3584081.1"/>
    <property type="molecule type" value="Genomic_DNA"/>
</dbReference>
<keyword evidence="3" id="KW-1185">Reference proteome</keyword>
<dbReference type="CDD" id="cd00022">
    <property type="entry name" value="BIR"/>
    <property type="match status" value="1"/>
</dbReference>
<dbReference type="GO" id="GO:0043066">
    <property type="term" value="P:negative regulation of apoptotic process"/>
    <property type="evidence" value="ECO:0007669"/>
    <property type="project" value="TreeGrafter"/>
</dbReference>